<dbReference type="Proteomes" id="UP000820818">
    <property type="component" value="Linkage Group LG8"/>
</dbReference>
<name>A0AAD5L400_9CRUS</name>
<dbReference type="InterPro" id="IPR053358">
    <property type="entry name" value="Diff-assoc_signaling"/>
</dbReference>
<accession>A0AAD5L400</accession>
<sequence length="377" mass="44560">MSECSAQGYSYTWCWTPTSWDYCEPSSTRVRQHITRWGEYCTEAIFHSRTLHGTDYYWCRRGSAYDSLDTWDYCSPEVGLTRYAFKCKPGHPCAKHGGKEYYWCYVESNHLEWDWDYCSPPYDLNEFMDDYTLNFVGNFNVPDDQDLQQSCQVRSKRASGDWTSYPFVYRILAGGRILPQERDVNEGTGLDGIISRSLRNNRERPTINQRLQIPIHVAQNPNDTPWISTSANFERQDCIIRSNVERRFRWNTRDVHHQLYLVTIDVRYLTVGNQRRPNQPTVVNLDDYRVRNALLSSNLQAFNYARSWNEVLIYWAIPSQAIVNTRRYYFNPYTNRVEVIEIPNPNYCRQACTGQRPKDEDFFDEDRSYGGGYPNYL</sequence>
<dbReference type="Gene3D" id="3.90.210.10">
    <property type="entry name" value="Heat-Labile Enterotoxin, subunit A"/>
    <property type="match status" value="1"/>
</dbReference>
<dbReference type="InterPro" id="IPR056009">
    <property type="entry name" value="DUF7587"/>
</dbReference>
<gene>
    <name evidence="2" type="ORF">GHT06_020132</name>
</gene>
<comment type="caution">
    <text evidence="2">The sequence shown here is derived from an EMBL/GenBank/DDBJ whole genome shotgun (WGS) entry which is preliminary data.</text>
</comment>
<evidence type="ECO:0000313" key="3">
    <source>
        <dbReference type="Proteomes" id="UP000820818"/>
    </source>
</evidence>
<dbReference type="PANTHER" id="PTHR34261:SF1">
    <property type="entry name" value="TUBULIN POLYMERIZATION-PROMOTING PROTEIN"/>
    <property type="match status" value="1"/>
</dbReference>
<proteinExistence type="predicted"/>
<evidence type="ECO:0000259" key="1">
    <source>
        <dbReference type="Pfam" id="PF24494"/>
    </source>
</evidence>
<dbReference type="Pfam" id="PF24494">
    <property type="entry name" value="DUF7587"/>
    <property type="match status" value="1"/>
</dbReference>
<reference evidence="2 3" key="1">
    <citation type="submission" date="2022-05" db="EMBL/GenBank/DDBJ databases">
        <title>A multi-omics perspective on studying reproductive biology in Daphnia sinensis.</title>
        <authorList>
            <person name="Jia J."/>
        </authorList>
    </citation>
    <scope>NUCLEOTIDE SEQUENCE [LARGE SCALE GENOMIC DNA]</scope>
    <source>
        <strain evidence="2 3">WSL</strain>
    </source>
</reference>
<evidence type="ECO:0000313" key="2">
    <source>
        <dbReference type="EMBL" id="KAI9554855.1"/>
    </source>
</evidence>
<organism evidence="2 3">
    <name type="scientific">Daphnia sinensis</name>
    <dbReference type="NCBI Taxonomy" id="1820382"/>
    <lineage>
        <taxon>Eukaryota</taxon>
        <taxon>Metazoa</taxon>
        <taxon>Ecdysozoa</taxon>
        <taxon>Arthropoda</taxon>
        <taxon>Crustacea</taxon>
        <taxon>Branchiopoda</taxon>
        <taxon>Diplostraca</taxon>
        <taxon>Cladocera</taxon>
        <taxon>Anomopoda</taxon>
        <taxon>Daphniidae</taxon>
        <taxon>Daphnia</taxon>
        <taxon>Daphnia similis group</taxon>
    </lineage>
</organism>
<keyword evidence="3" id="KW-1185">Reference proteome</keyword>
<protein>
    <recommendedName>
        <fullName evidence="1">DUF7587 domain-containing protein</fullName>
    </recommendedName>
</protein>
<dbReference type="AlphaFoldDB" id="A0AAD5L400"/>
<feature type="domain" description="DUF7587" evidence="1">
    <location>
        <begin position="211"/>
        <end position="325"/>
    </location>
</feature>
<dbReference type="EMBL" id="WJBH02000008">
    <property type="protein sequence ID" value="KAI9554855.1"/>
    <property type="molecule type" value="Genomic_DNA"/>
</dbReference>
<dbReference type="PANTHER" id="PTHR34261">
    <property type="entry name" value="APC REGULATOR OF WNT-SIGNALING PATHWAY-RELATED"/>
    <property type="match status" value="1"/>
</dbReference>